<dbReference type="InterPro" id="IPR018556">
    <property type="entry name" value="SPIN90/Ldb17_LRD"/>
</dbReference>
<accession>A0A9W7XZM7</accession>
<dbReference type="Pfam" id="PF09431">
    <property type="entry name" value="SPIN90_LRD"/>
    <property type="match status" value="1"/>
</dbReference>
<evidence type="ECO:0000256" key="1">
    <source>
        <dbReference type="SAM" id="MobiDB-lite"/>
    </source>
</evidence>
<evidence type="ECO:0000259" key="2">
    <source>
        <dbReference type="Pfam" id="PF09431"/>
    </source>
</evidence>
<evidence type="ECO:0000313" key="3">
    <source>
        <dbReference type="EMBL" id="KAJ1722316.1"/>
    </source>
</evidence>
<gene>
    <name evidence="3" type="primary">LDB17</name>
    <name evidence="3" type="ORF">LPJ53_003266</name>
</gene>
<dbReference type="InterPro" id="IPR030125">
    <property type="entry name" value="SPIN90/Ldb17"/>
</dbReference>
<name>A0A9W7XZM7_9FUNG</name>
<proteinExistence type="predicted"/>
<dbReference type="GO" id="GO:0000147">
    <property type="term" value="P:actin cortical patch assembly"/>
    <property type="evidence" value="ECO:0007669"/>
    <property type="project" value="TreeGrafter"/>
</dbReference>
<feature type="compositionally biased region" description="Pro residues" evidence="1">
    <location>
        <begin position="856"/>
        <end position="865"/>
    </location>
</feature>
<reference evidence="3" key="1">
    <citation type="submission" date="2022-07" db="EMBL/GenBank/DDBJ databases">
        <title>Phylogenomic reconstructions and comparative analyses of Kickxellomycotina fungi.</title>
        <authorList>
            <person name="Reynolds N.K."/>
            <person name="Stajich J.E."/>
            <person name="Barry K."/>
            <person name="Grigoriev I.V."/>
            <person name="Crous P."/>
            <person name="Smith M.E."/>
        </authorList>
    </citation>
    <scope>NUCLEOTIDE SEQUENCE</scope>
    <source>
        <strain evidence="3">NBRC 32514</strain>
    </source>
</reference>
<dbReference type="EMBL" id="JANBOJ010000118">
    <property type="protein sequence ID" value="KAJ1722316.1"/>
    <property type="molecule type" value="Genomic_DNA"/>
</dbReference>
<comment type="caution">
    <text evidence="3">The sequence shown here is derived from an EMBL/GenBank/DDBJ whole genome shotgun (WGS) entry which is preliminary data.</text>
</comment>
<dbReference type="AlphaFoldDB" id="A0A9W7XZM7"/>
<dbReference type="GO" id="GO:0030479">
    <property type="term" value="C:actin cortical patch"/>
    <property type="evidence" value="ECO:0007669"/>
    <property type="project" value="TreeGrafter"/>
</dbReference>
<dbReference type="GO" id="GO:0071933">
    <property type="term" value="F:Arp2/3 complex binding"/>
    <property type="evidence" value="ECO:0007669"/>
    <property type="project" value="TreeGrafter"/>
</dbReference>
<dbReference type="GO" id="GO:0006897">
    <property type="term" value="P:endocytosis"/>
    <property type="evidence" value="ECO:0007669"/>
    <property type="project" value="TreeGrafter"/>
</dbReference>
<feature type="compositionally biased region" description="Low complexity" evidence="1">
    <location>
        <begin position="702"/>
        <end position="717"/>
    </location>
</feature>
<feature type="compositionally biased region" description="Acidic residues" evidence="1">
    <location>
        <begin position="941"/>
        <end position="956"/>
    </location>
</feature>
<feature type="compositionally biased region" description="Low complexity" evidence="1">
    <location>
        <begin position="750"/>
        <end position="759"/>
    </location>
</feature>
<dbReference type="PANTHER" id="PTHR13357:SF1">
    <property type="entry name" value="NCK-INTERACTING PROTEIN WITH SH3 DOMAIN"/>
    <property type="match status" value="1"/>
</dbReference>
<feature type="compositionally biased region" description="Low complexity" evidence="1">
    <location>
        <begin position="789"/>
        <end position="811"/>
    </location>
</feature>
<feature type="compositionally biased region" description="Low complexity" evidence="1">
    <location>
        <begin position="837"/>
        <end position="855"/>
    </location>
</feature>
<keyword evidence="4" id="KW-1185">Reference proteome</keyword>
<dbReference type="Proteomes" id="UP001149813">
    <property type="component" value="Unassembled WGS sequence"/>
</dbReference>
<dbReference type="OrthoDB" id="445362at2759"/>
<protein>
    <submittedName>
        <fullName evidence="3">Pre-rRNA processing</fullName>
    </submittedName>
</protein>
<feature type="region of interest" description="Disordered" evidence="1">
    <location>
        <begin position="370"/>
        <end position="406"/>
    </location>
</feature>
<sequence>MADIPAEPPAHTANIASTASTASIASEFPALPAATVPARRTRSSRFSVLLESSVDYAAYRAAYGRQFLQQQPRFDSLRDAETELKIVLHDATFVPTTSTSTLDGPQSSLDGSIMAENVALAVDWFISALVLLFDGDEPFQNPDFLRLCCMFFAAPLYENNARLVQRHLVKRAYAELNVLPAEAAYEGSLWLLLALLHLTTEFQPDTYLLCKDSGLFPLLQRLVVHGEERNLQVLAMSLMFEIAQAVALSPTDFACVTDETLLFLLDYIERMRYAESDVYNNTGTKLVLALNEQFLRINGWASMPQSPVAAIPQGNGRDSRSLRQMQQHRALVDKLESSGALAPHVSSQMADVELSSPPASAMRALHIRTASASLPPPPPPSSGLPSGGSGISGHASGAPACNGQPADALSLAHSELMRPMQHMASSGAQLRHPAVHALPLESHAIPRSRSMDFRMQALSSHAGRTSPGGLLRSASESYDSDDNPENISTSNGNGNGSGSGNGKKPTHQANRSVSSSCSPREPPPPPRQYPASTPVVAILAKRIDCCKTFTENLVFLLNRETDPATQVLILHMLHSILSDPGTSGIMYTNDMHVLIDIMLRDLGNLAEGAQKVCQAYVLVVCALLRNPAYLAARHRLSDIELCLVNLLRQSLVCAQPLPLLQPPQSPLAGSRRGSVSSSASTRHNSVASDVLVVPPAAGQRRGSGAVSPASSLSSSVSEETCCVRSVDDSPVTWPKTSRRPPPPPPPPPSAASSSSSSRSKLAHVPDLGRLAPPGLHHRRRPAPPPPPSSLRRPATASAHMHPHSASTAASSEADDSCGSAARPHRRKAPPPPPPPSRSRTPATSTSTSRPLTPHRGPAPPPPPPTAHALRHSADADKPKSKPRAAEQTGLRRQLSVKKSVSRYKRDSIRISPPPLPPPRQRGASQSAKTPVSPVIEVPAEAADDEDEEEDEDEDAEDSRSLRSGFGDSTEGRRATRKLVESALRCCHEARSLAAMRSPTAGVF</sequence>
<dbReference type="PANTHER" id="PTHR13357">
    <property type="entry name" value="SH3 ADAPTER PROTEIN SPIN90 NCK INTERACTING PROTEIN WITH SH3 DOMAIN"/>
    <property type="match status" value="1"/>
</dbReference>
<organism evidence="3 4">
    <name type="scientific">Coemansia erecta</name>
    <dbReference type="NCBI Taxonomy" id="147472"/>
    <lineage>
        <taxon>Eukaryota</taxon>
        <taxon>Fungi</taxon>
        <taxon>Fungi incertae sedis</taxon>
        <taxon>Zoopagomycota</taxon>
        <taxon>Kickxellomycotina</taxon>
        <taxon>Kickxellomycetes</taxon>
        <taxon>Kickxellales</taxon>
        <taxon>Kickxellaceae</taxon>
        <taxon>Coemansia</taxon>
    </lineage>
</organism>
<dbReference type="GO" id="GO:0051666">
    <property type="term" value="P:actin cortical patch localization"/>
    <property type="evidence" value="ECO:0007669"/>
    <property type="project" value="TreeGrafter"/>
</dbReference>
<feature type="domain" description="SPIN90/Ldb17 leucine-rich" evidence="2">
    <location>
        <begin position="532"/>
        <end position="639"/>
    </location>
</feature>
<feature type="compositionally biased region" description="Low complexity" evidence="1">
    <location>
        <begin position="666"/>
        <end position="680"/>
    </location>
</feature>
<evidence type="ECO:0000313" key="4">
    <source>
        <dbReference type="Proteomes" id="UP001149813"/>
    </source>
</evidence>
<feature type="compositionally biased region" description="Pro residues" evidence="1">
    <location>
        <begin position="739"/>
        <end position="749"/>
    </location>
</feature>
<feature type="region of interest" description="Disordered" evidence="1">
    <location>
        <begin position="663"/>
        <end position="974"/>
    </location>
</feature>
<feature type="region of interest" description="Disordered" evidence="1">
    <location>
        <begin position="458"/>
        <end position="531"/>
    </location>
</feature>